<keyword evidence="1 2" id="KW-0238">DNA-binding</keyword>
<protein>
    <submittedName>
        <fullName evidence="4">TetR/AcrR family transcriptional regulator</fullName>
    </submittedName>
</protein>
<dbReference type="GO" id="GO:0003700">
    <property type="term" value="F:DNA-binding transcription factor activity"/>
    <property type="evidence" value="ECO:0007669"/>
    <property type="project" value="TreeGrafter"/>
</dbReference>
<dbReference type="RefSeq" id="WP_339097730.1">
    <property type="nucleotide sequence ID" value="NZ_CP149783.1"/>
</dbReference>
<organism evidence="4">
    <name type="scientific">Deinococcus sp. VB142</name>
    <dbReference type="NCBI Taxonomy" id="3112952"/>
    <lineage>
        <taxon>Bacteria</taxon>
        <taxon>Thermotogati</taxon>
        <taxon>Deinococcota</taxon>
        <taxon>Deinococci</taxon>
        <taxon>Deinococcales</taxon>
        <taxon>Deinococcaceae</taxon>
        <taxon>Deinococcus</taxon>
    </lineage>
</organism>
<proteinExistence type="predicted"/>
<accession>A0AAU6Q7J6</accession>
<dbReference type="GO" id="GO:0000976">
    <property type="term" value="F:transcription cis-regulatory region binding"/>
    <property type="evidence" value="ECO:0007669"/>
    <property type="project" value="TreeGrafter"/>
</dbReference>
<reference evidence="4" key="1">
    <citation type="submission" date="2024-03" db="EMBL/GenBank/DDBJ databases">
        <title>Deinococcus weizhi sp. nov., isolated from human skin.</title>
        <authorList>
            <person name="Wei Z."/>
            <person name="Tian F."/>
            <person name="Yang C."/>
            <person name="Xin L.T."/>
            <person name="Wen Z.J."/>
            <person name="Lan K.C."/>
            <person name="Yu L."/>
            <person name="Zhe W."/>
            <person name="Dan F.D."/>
            <person name="Jun W."/>
            <person name="Rui Z."/>
            <person name="Yong X.J."/>
            <person name="Ting Y."/>
            <person name="Wei X."/>
            <person name="Xu Z.G."/>
            <person name="Xin Z."/>
            <person name="Dong F.G."/>
            <person name="Ni X.M."/>
            <person name="Zheng M.G."/>
            <person name="Chun Y."/>
            <person name="Qian W.X."/>
        </authorList>
    </citation>
    <scope>NUCLEOTIDE SEQUENCE</scope>
    <source>
        <strain evidence="4">VB142</strain>
    </source>
</reference>
<dbReference type="Gene3D" id="1.10.357.10">
    <property type="entry name" value="Tetracycline Repressor, domain 2"/>
    <property type="match status" value="1"/>
</dbReference>
<dbReference type="InterPro" id="IPR001647">
    <property type="entry name" value="HTH_TetR"/>
</dbReference>
<dbReference type="AlphaFoldDB" id="A0AAU6Q7J6"/>
<sequence length="195" mass="21314">MSRAKAKASTPDPLLAAVREEVLAYGVRRATLTSVAARAGLSRMTVYRRGGSMESLVMDAVVEEFGSLLIQAREAASGRTGLERLVASVLYAVHALAEAPLTTALRRHDPDLLLPYLFDRHGSNQNRIRALLEDLIREGQADGTVRPISPATASLVLLHALQDFVISSEIVRKELAWDELRGELERLVRGYLSVG</sequence>
<dbReference type="Gene3D" id="1.10.10.60">
    <property type="entry name" value="Homeodomain-like"/>
    <property type="match status" value="1"/>
</dbReference>
<dbReference type="EMBL" id="CP149783">
    <property type="protein sequence ID" value="WYF46263.1"/>
    <property type="molecule type" value="Genomic_DNA"/>
</dbReference>
<dbReference type="PANTHER" id="PTHR30055">
    <property type="entry name" value="HTH-TYPE TRANSCRIPTIONAL REGULATOR RUTR"/>
    <property type="match status" value="1"/>
</dbReference>
<dbReference type="PANTHER" id="PTHR30055:SF153">
    <property type="entry name" value="HTH-TYPE TRANSCRIPTIONAL REPRESSOR RV3405C"/>
    <property type="match status" value="1"/>
</dbReference>
<dbReference type="InterPro" id="IPR041490">
    <property type="entry name" value="KstR2_TetR_C"/>
</dbReference>
<gene>
    <name evidence="4" type="ORF">WDJ50_14405</name>
</gene>
<dbReference type="InterPro" id="IPR009057">
    <property type="entry name" value="Homeodomain-like_sf"/>
</dbReference>
<feature type="DNA-binding region" description="H-T-H motif" evidence="2">
    <location>
        <begin position="31"/>
        <end position="50"/>
    </location>
</feature>
<dbReference type="Pfam" id="PF17932">
    <property type="entry name" value="TetR_C_24"/>
    <property type="match status" value="1"/>
</dbReference>
<dbReference type="SUPFAM" id="SSF48498">
    <property type="entry name" value="Tetracyclin repressor-like, C-terminal domain"/>
    <property type="match status" value="1"/>
</dbReference>
<evidence type="ECO:0000256" key="2">
    <source>
        <dbReference type="PROSITE-ProRule" id="PRU00335"/>
    </source>
</evidence>
<dbReference type="InterPro" id="IPR050109">
    <property type="entry name" value="HTH-type_TetR-like_transc_reg"/>
</dbReference>
<evidence type="ECO:0000256" key="1">
    <source>
        <dbReference type="ARBA" id="ARBA00023125"/>
    </source>
</evidence>
<dbReference type="InterPro" id="IPR036271">
    <property type="entry name" value="Tet_transcr_reg_TetR-rel_C_sf"/>
</dbReference>
<dbReference type="PROSITE" id="PS50977">
    <property type="entry name" value="HTH_TETR_2"/>
    <property type="match status" value="1"/>
</dbReference>
<evidence type="ECO:0000313" key="4">
    <source>
        <dbReference type="EMBL" id="WYF46263.1"/>
    </source>
</evidence>
<dbReference type="SUPFAM" id="SSF46689">
    <property type="entry name" value="Homeodomain-like"/>
    <property type="match status" value="1"/>
</dbReference>
<evidence type="ECO:0000259" key="3">
    <source>
        <dbReference type="PROSITE" id="PS50977"/>
    </source>
</evidence>
<name>A0AAU6Q7J6_9DEIO</name>
<feature type="domain" description="HTH tetR-type" evidence="3">
    <location>
        <begin position="8"/>
        <end position="68"/>
    </location>
</feature>